<accession>A0A8G0P682</accession>
<dbReference type="InterPro" id="IPR037026">
    <property type="entry name" value="Vgr_OB-fold_dom_sf"/>
</dbReference>
<reference evidence="3" key="1">
    <citation type="submission" date="2020-12" db="EMBL/GenBank/DDBJ databases">
        <title>Genome sequencing of genetic groups of Flavobacterium columnare.</title>
        <authorList>
            <person name="Waldbieser G.C."/>
            <person name="Griffin M.J."/>
            <person name="LaFrentz B.R."/>
        </authorList>
    </citation>
    <scope>NUCLEOTIDE SEQUENCE</scope>
    <source>
        <strain evidence="3">90-106</strain>
    </source>
</reference>
<evidence type="ECO:0000259" key="2">
    <source>
        <dbReference type="Pfam" id="PF04717"/>
    </source>
</evidence>
<sequence>METYNSDYGRLNHPDDLAKYASVGTFKDFLADKSSPLVYCTLTVEGKSFLEKSHFDLTLDQKTNEHDTFTIATRADSLDNQEAYIMENSKSYLGKTIHIHLHRFGEIKQTFTGIITHLNLLKKNGYSQLYITGHAPTIMLEQGLECQSFENKTLEQIIQEITAEYPKDNFNLITKNGNTQHVIPYTVQYNQTDYQFLKQLAIRYGEYLYYDGQSLVLGNKVGPKIIVLEENIDLIHVSFELSVKPQQFTYTTYYTESGDNLQRDSAFAQLQSKFNPYQLAALKASKDVFHKKPNKLYNQTGISSKTDQELQDAVRKQKELRESLMVVKGKSKDPQLKQGDLTKLIDINDKPMETYRIIEIKHFHDGNQYYNEFVAIPDLWTPPYFDDSAYPNCEEQTARVVDNNDPMGMGRVRVQFPWQERKNQKTPWIRLIQPHSGAGKGFHFIPEIGEEVLVGFESGNAEKPFVLGTHYNGAATSGYHTSGNDVKAIHTRSGTKIILNDAQGSVFIEDPSGNTWTMDGHGNINVNAPKNFIVNAGEDMIINVGKNMTTSVGMNISESAGMNKNETIGAMKNTTVAMDMMTMVTGKLTEIIEGDVHSETKSGKTSVNSGKGMQTSSNGSINKHSDKEIQNNSAEKSKQH</sequence>
<feature type="compositionally biased region" description="Polar residues" evidence="1">
    <location>
        <begin position="603"/>
        <end position="622"/>
    </location>
</feature>
<dbReference type="Proteomes" id="UP000824721">
    <property type="component" value="Chromosome"/>
</dbReference>
<feature type="domain" description="Gp5/Type VI secretion system Vgr protein OB-fold" evidence="2">
    <location>
        <begin position="396"/>
        <end position="471"/>
    </location>
</feature>
<organism evidence="3">
    <name type="scientific">Flavobacterium columnare</name>
    <dbReference type="NCBI Taxonomy" id="996"/>
    <lineage>
        <taxon>Bacteria</taxon>
        <taxon>Pseudomonadati</taxon>
        <taxon>Bacteroidota</taxon>
        <taxon>Flavobacteriia</taxon>
        <taxon>Flavobacteriales</taxon>
        <taxon>Flavobacteriaceae</taxon>
        <taxon>Flavobacterium</taxon>
    </lineage>
</organism>
<gene>
    <name evidence="3" type="ORF">JJC05_06135</name>
</gene>
<dbReference type="Pfam" id="PF05954">
    <property type="entry name" value="Phage_GPD"/>
    <property type="match status" value="1"/>
</dbReference>
<dbReference type="SUPFAM" id="SSF69279">
    <property type="entry name" value="Phage tail proteins"/>
    <property type="match status" value="1"/>
</dbReference>
<dbReference type="Gene3D" id="3.55.50.10">
    <property type="entry name" value="Baseplate protein-like domains"/>
    <property type="match status" value="1"/>
</dbReference>
<feature type="region of interest" description="Disordered" evidence="1">
    <location>
        <begin position="594"/>
        <end position="640"/>
    </location>
</feature>
<evidence type="ECO:0000313" key="3">
    <source>
        <dbReference type="EMBL" id="QYS89791.1"/>
    </source>
</evidence>
<dbReference type="KEGG" id="fdv:JJC05_06135"/>
<dbReference type="AlphaFoldDB" id="A0A8G0P682"/>
<evidence type="ECO:0000256" key="1">
    <source>
        <dbReference type="SAM" id="MobiDB-lite"/>
    </source>
</evidence>
<dbReference type="SUPFAM" id="SSF69349">
    <property type="entry name" value="Phage fibre proteins"/>
    <property type="match status" value="1"/>
</dbReference>
<dbReference type="SUPFAM" id="SSF69255">
    <property type="entry name" value="gp5 N-terminal domain-like"/>
    <property type="match status" value="1"/>
</dbReference>
<protein>
    <submittedName>
        <fullName evidence="3">Type IV secretion protein Rhs</fullName>
    </submittedName>
</protein>
<name>A0A8G0P682_9FLAO</name>
<dbReference type="Gene3D" id="2.30.110.50">
    <property type="match status" value="1"/>
</dbReference>
<dbReference type="EMBL" id="CP067378">
    <property type="protein sequence ID" value="QYS89791.1"/>
    <property type="molecule type" value="Genomic_DNA"/>
</dbReference>
<feature type="compositionally biased region" description="Basic and acidic residues" evidence="1">
    <location>
        <begin position="623"/>
        <end position="640"/>
    </location>
</feature>
<proteinExistence type="predicted"/>
<dbReference type="Gene3D" id="4.10.220.110">
    <property type="match status" value="1"/>
</dbReference>
<dbReference type="Gene3D" id="2.40.50.230">
    <property type="entry name" value="Gp5 N-terminal domain"/>
    <property type="match status" value="1"/>
</dbReference>
<dbReference type="InterPro" id="IPR006531">
    <property type="entry name" value="Gp5/Vgr_OB"/>
</dbReference>
<dbReference type="Pfam" id="PF04717">
    <property type="entry name" value="Phage_base_V"/>
    <property type="match status" value="1"/>
</dbReference>